<evidence type="ECO:0000313" key="4">
    <source>
        <dbReference type="EMBL" id="CAB0031404.1"/>
    </source>
</evidence>
<dbReference type="Proteomes" id="UP000479190">
    <property type="component" value="Unassembled WGS sequence"/>
</dbReference>
<dbReference type="PANTHER" id="PTHR24198">
    <property type="entry name" value="ANKYRIN REPEAT AND PROTEIN KINASE DOMAIN-CONTAINING PROTEIN"/>
    <property type="match status" value="1"/>
</dbReference>
<evidence type="ECO:0000256" key="3">
    <source>
        <dbReference type="PROSITE-ProRule" id="PRU00023"/>
    </source>
</evidence>
<keyword evidence="5" id="KW-1185">Reference proteome</keyword>
<keyword evidence="2 3" id="KW-0040">ANK repeat</keyword>
<sequence length="685" mass="77377">MECSVAQDNAKEAIVYLEYAVGLFKRLNDKSETNRAEYFVSIAKKSLLNLISGILTCRNLIFIWPVTLLLLQAAQERERCTPAATSYVHFLANKKTNWTGQYPNLRDIFEEDEIDWLLTESISFHDKGSNNCPGELIIKFVANSGYKDQPKIEQDGKPLERRTTAVHHVARSGFLNRDIMVRDLFKIYNNFEINYTDETGLTHFHVACVNHGCSDVVEKFLEFGQDPNLLVPETGDSPLQLILSGGLHQYQAEIVRSLLRSGADPNSANKDGRTSLHVVCSTGLPVAVEVFLAITEDELRPLEIDARDKEGKTALHLALMFRNESSAELLLRKGADPTLTDNEGCTALHLICQYEGINDLVGMFFEINDELNRPVQIDALDKYGRTPLYLALENGQRKAVSTLLGRGADTFCKLPAGASDHQGSTPLHLICQSYFDDDSAEIFLRASEERHPELLARLIDGRDTFGRTPLQWAAARLLPNVCEALLNHGPDLSGFVLPTPSALHRRQLWVLDKLKLAYRALGVVECLQARGYELNPSDVLTIMTFLARNGFFDKSANSDTYDDDDDDEELARRAKETMINSDLSLQDLMQLSHREAVQSIPSKLNFMLLRKNNNDRWCRLEEPDEALVTRLCENLTRKFFRDCAVYPFWDLIHKRLPLECCYLIIEKLTNQDLYHICLAATGQSS</sequence>
<dbReference type="PROSITE" id="PS50088">
    <property type="entry name" value="ANK_REPEAT"/>
    <property type="match status" value="3"/>
</dbReference>
<keyword evidence="1" id="KW-0677">Repeat</keyword>
<accession>A0A6H5I255</accession>
<evidence type="ECO:0000313" key="5">
    <source>
        <dbReference type="Proteomes" id="UP000479190"/>
    </source>
</evidence>
<reference evidence="4 5" key="1">
    <citation type="submission" date="2020-02" db="EMBL/GenBank/DDBJ databases">
        <authorList>
            <person name="Ferguson B K."/>
        </authorList>
    </citation>
    <scope>NUCLEOTIDE SEQUENCE [LARGE SCALE GENOMIC DNA]</scope>
</reference>
<dbReference type="EMBL" id="CADCXV010000645">
    <property type="protein sequence ID" value="CAB0031404.1"/>
    <property type="molecule type" value="Genomic_DNA"/>
</dbReference>
<dbReference type="Pfam" id="PF12796">
    <property type="entry name" value="Ank_2"/>
    <property type="match status" value="1"/>
</dbReference>
<dbReference type="InterPro" id="IPR002110">
    <property type="entry name" value="Ankyrin_rpt"/>
</dbReference>
<dbReference type="SUPFAM" id="SSF48403">
    <property type="entry name" value="Ankyrin repeat"/>
    <property type="match status" value="2"/>
</dbReference>
<protein>
    <submittedName>
        <fullName evidence="4">Uncharacterized protein</fullName>
    </submittedName>
</protein>
<dbReference type="InterPro" id="IPR036770">
    <property type="entry name" value="Ankyrin_rpt-contain_sf"/>
</dbReference>
<feature type="repeat" description="ANK" evidence="3">
    <location>
        <begin position="310"/>
        <end position="342"/>
    </location>
</feature>
<dbReference type="SMART" id="SM00248">
    <property type="entry name" value="ANK"/>
    <property type="match status" value="9"/>
</dbReference>
<proteinExistence type="predicted"/>
<dbReference type="OrthoDB" id="5402602at2759"/>
<dbReference type="PROSITE" id="PS50297">
    <property type="entry name" value="ANK_REP_REGION"/>
    <property type="match status" value="2"/>
</dbReference>
<dbReference type="Pfam" id="PF00023">
    <property type="entry name" value="Ank"/>
    <property type="match status" value="1"/>
</dbReference>
<name>A0A6H5I255_9HYME</name>
<evidence type="ECO:0000256" key="2">
    <source>
        <dbReference type="ARBA" id="ARBA00023043"/>
    </source>
</evidence>
<dbReference type="AlphaFoldDB" id="A0A6H5I255"/>
<feature type="repeat" description="ANK" evidence="3">
    <location>
        <begin position="234"/>
        <end position="270"/>
    </location>
</feature>
<dbReference type="PANTHER" id="PTHR24198:SF165">
    <property type="entry name" value="ANKYRIN REPEAT-CONTAINING PROTEIN-RELATED"/>
    <property type="match status" value="1"/>
</dbReference>
<organism evidence="4 5">
    <name type="scientific">Trichogramma brassicae</name>
    <dbReference type="NCBI Taxonomy" id="86971"/>
    <lineage>
        <taxon>Eukaryota</taxon>
        <taxon>Metazoa</taxon>
        <taxon>Ecdysozoa</taxon>
        <taxon>Arthropoda</taxon>
        <taxon>Hexapoda</taxon>
        <taxon>Insecta</taxon>
        <taxon>Pterygota</taxon>
        <taxon>Neoptera</taxon>
        <taxon>Endopterygota</taxon>
        <taxon>Hymenoptera</taxon>
        <taxon>Apocrita</taxon>
        <taxon>Proctotrupomorpha</taxon>
        <taxon>Chalcidoidea</taxon>
        <taxon>Trichogrammatidae</taxon>
        <taxon>Trichogramma</taxon>
    </lineage>
</organism>
<evidence type="ECO:0000256" key="1">
    <source>
        <dbReference type="ARBA" id="ARBA00022737"/>
    </source>
</evidence>
<feature type="repeat" description="ANK" evidence="3">
    <location>
        <begin position="383"/>
        <end position="409"/>
    </location>
</feature>
<gene>
    <name evidence="4" type="ORF">TBRA_LOCUS3373</name>
</gene>
<dbReference type="Gene3D" id="1.25.40.20">
    <property type="entry name" value="Ankyrin repeat-containing domain"/>
    <property type="match status" value="2"/>
</dbReference>